<dbReference type="FunFam" id="3.80.10.10:FF:000383">
    <property type="entry name" value="Leucine-rich repeat receptor protein kinase EMS1"/>
    <property type="match status" value="1"/>
</dbReference>
<evidence type="ECO:0000256" key="3">
    <source>
        <dbReference type="ARBA" id="ARBA00022614"/>
    </source>
</evidence>
<dbReference type="AlphaFoldDB" id="A0A4S4EF77"/>
<keyword evidence="4 8" id="KW-0732">Signal</keyword>
<dbReference type="FunFam" id="3.80.10.10:FF:000041">
    <property type="entry name" value="LRR receptor-like serine/threonine-protein kinase ERECTA"/>
    <property type="match status" value="1"/>
</dbReference>
<comment type="subcellular location">
    <subcellularLocation>
        <location evidence="1">Cell membrane</location>
    </subcellularLocation>
</comment>
<dbReference type="SUPFAM" id="SSF52058">
    <property type="entry name" value="L domain-like"/>
    <property type="match status" value="2"/>
</dbReference>
<keyword evidence="3" id="KW-0433">Leucine-rich repeat</keyword>
<gene>
    <name evidence="10" type="ORF">TEA_019350</name>
</gene>
<dbReference type="Pfam" id="PF08263">
    <property type="entry name" value="LRRNT_2"/>
    <property type="match status" value="1"/>
</dbReference>
<organism evidence="10 11">
    <name type="scientific">Camellia sinensis var. sinensis</name>
    <name type="common">China tea</name>
    <dbReference type="NCBI Taxonomy" id="542762"/>
    <lineage>
        <taxon>Eukaryota</taxon>
        <taxon>Viridiplantae</taxon>
        <taxon>Streptophyta</taxon>
        <taxon>Embryophyta</taxon>
        <taxon>Tracheophyta</taxon>
        <taxon>Spermatophyta</taxon>
        <taxon>Magnoliopsida</taxon>
        <taxon>eudicotyledons</taxon>
        <taxon>Gunneridae</taxon>
        <taxon>Pentapetalae</taxon>
        <taxon>asterids</taxon>
        <taxon>Ericales</taxon>
        <taxon>Theaceae</taxon>
        <taxon>Camellia</taxon>
    </lineage>
</organism>
<feature type="chain" id="PRO_5020703082" description="Leucine-rich repeat-containing N-terminal plant-type domain-containing protein" evidence="8">
    <location>
        <begin position="26"/>
        <end position="416"/>
    </location>
</feature>
<name>A0A4S4EF77_CAMSN</name>
<feature type="signal peptide" evidence="8">
    <location>
        <begin position="1"/>
        <end position="25"/>
    </location>
</feature>
<dbReference type="Proteomes" id="UP000306102">
    <property type="component" value="Unassembled WGS sequence"/>
</dbReference>
<dbReference type="PROSITE" id="PS51257">
    <property type="entry name" value="PROKAR_LIPOPROTEIN"/>
    <property type="match status" value="1"/>
</dbReference>
<evidence type="ECO:0000256" key="7">
    <source>
        <dbReference type="ARBA" id="ARBA00023180"/>
    </source>
</evidence>
<proteinExistence type="predicted"/>
<sequence length="416" mass="45681">MKRLYIASLLGALVLYSCMVELAICSSNITDQSALLSFKSHITQDPNIKLGNWTTETNFCDWEGVSCSRRRQRVTALSLGNMGLAGSISPYIGNLSFLKVLDLGNNSFDGPLINEIGRLHRLTDLILHKNNLQGGIPLDLYQCRKLQVIVLAVNNFTGGIPEELSSLSFLRTLLLEKNNLTGRIPPSFGNISSLESFGLGGNNIHGSIPIELAQLPNLKAFDLTSNHLTGPVPSSIYNHSSLRYLSLADNQLTGPIQEFTNSILDVIDLSKNDLHGPIPPLSTAHSFISHNKFTGEIPLAICNMSSPIILDLSHNSLNGVIPECFGNFSNVLRVLDLGMNNFRGNIPVTIAKRNKSGRWRWRSVEEIKNDDAARVQIVGGSVVCNQTKGVRAATEEEIKDDSNNTLQHIRVLKTKF</sequence>
<keyword evidence="7" id="KW-0325">Glycoprotein</keyword>
<evidence type="ECO:0000256" key="2">
    <source>
        <dbReference type="ARBA" id="ARBA00022475"/>
    </source>
</evidence>
<dbReference type="EMBL" id="SDRB02004960">
    <property type="protein sequence ID" value="THG15050.1"/>
    <property type="molecule type" value="Genomic_DNA"/>
</dbReference>
<evidence type="ECO:0000256" key="1">
    <source>
        <dbReference type="ARBA" id="ARBA00004236"/>
    </source>
</evidence>
<dbReference type="STRING" id="542762.A0A4S4EF77"/>
<protein>
    <recommendedName>
        <fullName evidence="9">Leucine-rich repeat-containing N-terminal plant-type domain-containing protein</fullName>
    </recommendedName>
</protein>
<dbReference type="InterPro" id="IPR001611">
    <property type="entry name" value="Leu-rich_rpt"/>
</dbReference>
<evidence type="ECO:0000256" key="6">
    <source>
        <dbReference type="ARBA" id="ARBA00023136"/>
    </source>
</evidence>
<evidence type="ECO:0000256" key="5">
    <source>
        <dbReference type="ARBA" id="ARBA00022737"/>
    </source>
</evidence>
<dbReference type="GO" id="GO:0005886">
    <property type="term" value="C:plasma membrane"/>
    <property type="evidence" value="ECO:0007669"/>
    <property type="project" value="UniProtKB-SubCell"/>
</dbReference>
<dbReference type="Gene3D" id="3.80.10.10">
    <property type="entry name" value="Ribonuclease Inhibitor"/>
    <property type="match status" value="3"/>
</dbReference>
<evidence type="ECO:0000259" key="9">
    <source>
        <dbReference type="Pfam" id="PF08263"/>
    </source>
</evidence>
<evidence type="ECO:0000313" key="10">
    <source>
        <dbReference type="EMBL" id="THG15050.1"/>
    </source>
</evidence>
<evidence type="ECO:0000313" key="11">
    <source>
        <dbReference type="Proteomes" id="UP000306102"/>
    </source>
</evidence>
<dbReference type="Pfam" id="PF00560">
    <property type="entry name" value="LRR_1"/>
    <property type="match status" value="4"/>
</dbReference>
<dbReference type="InterPro" id="IPR013210">
    <property type="entry name" value="LRR_N_plant-typ"/>
</dbReference>
<keyword evidence="2" id="KW-1003">Cell membrane</keyword>
<dbReference type="InterPro" id="IPR053211">
    <property type="entry name" value="DNA_repair-toleration"/>
</dbReference>
<dbReference type="InterPro" id="IPR032675">
    <property type="entry name" value="LRR_dom_sf"/>
</dbReference>
<keyword evidence="11" id="KW-1185">Reference proteome</keyword>
<keyword evidence="5" id="KW-0677">Repeat</keyword>
<dbReference type="PANTHER" id="PTHR48060:SF21">
    <property type="entry name" value="L DOMAIN-LIKE PROTEIN"/>
    <property type="match status" value="1"/>
</dbReference>
<reference evidence="10 11" key="1">
    <citation type="journal article" date="2018" name="Proc. Natl. Acad. Sci. U.S.A.">
        <title>Draft genome sequence of Camellia sinensis var. sinensis provides insights into the evolution of the tea genome and tea quality.</title>
        <authorList>
            <person name="Wei C."/>
            <person name="Yang H."/>
            <person name="Wang S."/>
            <person name="Zhao J."/>
            <person name="Liu C."/>
            <person name="Gao L."/>
            <person name="Xia E."/>
            <person name="Lu Y."/>
            <person name="Tai Y."/>
            <person name="She G."/>
            <person name="Sun J."/>
            <person name="Cao H."/>
            <person name="Tong W."/>
            <person name="Gao Q."/>
            <person name="Li Y."/>
            <person name="Deng W."/>
            <person name="Jiang X."/>
            <person name="Wang W."/>
            <person name="Chen Q."/>
            <person name="Zhang S."/>
            <person name="Li H."/>
            <person name="Wu J."/>
            <person name="Wang P."/>
            <person name="Li P."/>
            <person name="Shi C."/>
            <person name="Zheng F."/>
            <person name="Jian J."/>
            <person name="Huang B."/>
            <person name="Shan D."/>
            <person name="Shi M."/>
            <person name="Fang C."/>
            <person name="Yue Y."/>
            <person name="Li F."/>
            <person name="Li D."/>
            <person name="Wei S."/>
            <person name="Han B."/>
            <person name="Jiang C."/>
            <person name="Yin Y."/>
            <person name="Xia T."/>
            <person name="Zhang Z."/>
            <person name="Bennetzen J.L."/>
            <person name="Zhao S."/>
            <person name="Wan X."/>
        </authorList>
    </citation>
    <scope>NUCLEOTIDE SEQUENCE [LARGE SCALE GENOMIC DNA]</scope>
    <source>
        <strain evidence="11">cv. Shuchazao</strain>
        <tissue evidence="10">Leaf</tissue>
    </source>
</reference>
<feature type="domain" description="Leucine-rich repeat-containing N-terminal plant-type" evidence="9">
    <location>
        <begin position="30"/>
        <end position="68"/>
    </location>
</feature>
<dbReference type="PANTHER" id="PTHR48060">
    <property type="entry name" value="DNA DAMAGE-REPAIR/TOLERATION PROTEIN DRT100"/>
    <property type="match status" value="1"/>
</dbReference>
<comment type="caution">
    <text evidence="10">The sequence shown here is derived from an EMBL/GenBank/DDBJ whole genome shotgun (WGS) entry which is preliminary data.</text>
</comment>
<keyword evidence="6" id="KW-0472">Membrane</keyword>
<accession>A0A4S4EF77</accession>
<evidence type="ECO:0000256" key="4">
    <source>
        <dbReference type="ARBA" id="ARBA00022729"/>
    </source>
</evidence>
<evidence type="ECO:0000256" key="8">
    <source>
        <dbReference type="SAM" id="SignalP"/>
    </source>
</evidence>
<dbReference type="Pfam" id="PF13855">
    <property type="entry name" value="LRR_8"/>
    <property type="match status" value="1"/>
</dbReference>